<feature type="non-terminal residue" evidence="6">
    <location>
        <position position="65"/>
    </location>
</feature>
<keyword evidence="5" id="KW-0539">Nucleus</keyword>
<dbReference type="PANTHER" id="PTHR46481:SF10">
    <property type="entry name" value="ZINC FINGER BED DOMAIN-CONTAINING PROTEIN 39"/>
    <property type="match status" value="1"/>
</dbReference>
<proteinExistence type="predicted"/>
<evidence type="ECO:0000256" key="3">
    <source>
        <dbReference type="ARBA" id="ARBA00022771"/>
    </source>
</evidence>
<evidence type="ECO:0000313" key="6">
    <source>
        <dbReference type="EMBL" id="THV02522.1"/>
    </source>
</evidence>
<reference evidence="6 7" key="1">
    <citation type="journal article" date="2019" name="Nat. Ecol. Evol.">
        <title>Megaphylogeny resolves global patterns of mushroom evolution.</title>
        <authorList>
            <person name="Varga T."/>
            <person name="Krizsan K."/>
            <person name="Foldi C."/>
            <person name="Dima B."/>
            <person name="Sanchez-Garcia M."/>
            <person name="Sanchez-Ramirez S."/>
            <person name="Szollosi G.J."/>
            <person name="Szarkandi J.G."/>
            <person name="Papp V."/>
            <person name="Albert L."/>
            <person name="Andreopoulos W."/>
            <person name="Angelini C."/>
            <person name="Antonin V."/>
            <person name="Barry K.W."/>
            <person name="Bougher N.L."/>
            <person name="Buchanan P."/>
            <person name="Buyck B."/>
            <person name="Bense V."/>
            <person name="Catcheside P."/>
            <person name="Chovatia M."/>
            <person name="Cooper J."/>
            <person name="Damon W."/>
            <person name="Desjardin D."/>
            <person name="Finy P."/>
            <person name="Geml J."/>
            <person name="Haridas S."/>
            <person name="Hughes K."/>
            <person name="Justo A."/>
            <person name="Karasinski D."/>
            <person name="Kautmanova I."/>
            <person name="Kiss B."/>
            <person name="Kocsube S."/>
            <person name="Kotiranta H."/>
            <person name="LaButti K.M."/>
            <person name="Lechner B.E."/>
            <person name="Liimatainen K."/>
            <person name="Lipzen A."/>
            <person name="Lukacs Z."/>
            <person name="Mihaltcheva S."/>
            <person name="Morgado L.N."/>
            <person name="Niskanen T."/>
            <person name="Noordeloos M.E."/>
            <person name="Ohm R.A."/>
            <person name="Ortiz-Santana B."/>
            <person name="Ovrebo C."/>
            <person name="Racz N."/>
            <person name="Riley R."/>
            <person name="Savchenko A."/>
            <person name="Shiryaev A."/>
            <person name="Soop K."/>
            <person name="Spirin V."/>
            <person name="Szebenyi C."/>
            <person name="Tomsovsky M."/>
            <person name="Tulloss R.E."/>
            <person name="Uehling J."/>
            <person name="Grigoriev I.V."/>
            <person name="Vagvolgyi C."/>
            <person name="Papp T."/>
            <person name="Martin F.M."/>
            <person name="Miettinen O."/>
            <person name="Hibbett D.S."/>
            <person name="Nagy L.G."/>
        </authorList>
    </citation>
    <scope>NUCLEOTIDE SEQUENCE [LARGE SCALE GENOMIC DNA]</scope>
    <source>
        <strain evidence="6 7">CBS 962.96</strain>
    </source>
</reference>
<dbReference type="AlphaFoldDB" id="A0A4S8MIV4"/>
<evidence type="ECO:0000256" key="4">
    <source>
        <dbReference type="ARBA" id="ARBA00022833"/>
    </source>
</evidence>
<keyword evidence="4" id="KW-0862">Zinc</keyword>
<keyword evidence="3" id="KW-0863">Zinc-finger</keyword>
<dbReference type="InterPro" id="IPR052035">
    <property type="entry name" value="ZnF_BED_domain_contain"/>
</dbReference>
<evidence type="ECO:0000256" key="1">
    <source>
        <dbReference type="ARBA" id="ARBA00004123"/>
    </source>
</evidence>
<sequence length="65" mass="7366">DSDIPHRTKLTELIKEASIREKESIAKELQNSAGRISFTSDMWSNTTLKGFMAITAHYMLRTHTG</sequence>
<dbReference type="EMBL" id="ML179076">
    <property type="protein sequence ID" value="THV02522.1"/>
    <property type="molecule type" value="Genomic_DNA"/>
</dbReference>
<protein>
    <recommendedName>
        <fullName evidence="8">HAT C-terminal dimerisation domain-containing protein</fullName>
    </recommendedName>
</protein>
<feature type="non-terminal residue" evidence="6">
    <location>
        <position position="1"/>
    </location>
</feature>
<dbReference type="PANTHER" id="PTHR46481">
    <property type="entry name" value="ZINC FINGER BED DOMAIN-CONTAINING PROTEIN 4"/>
    <property type="match status" value="1"/>
</dbReference>
<evidence type="ECO:0008006" key="8">
    <source>
        <dbReference type="Google" id="ProtNLM"/>
    </source>
</evidence>
<gene>
    <name evidence="6" type="ORF">K435DRAFT_594680</name>
</gene>
<comment type="subcellular location">
    <subcellularLocation>
        <location evidence="1">Nucleus</location>
    </subcellularLocation>
</comment>
<keyword evidence="7" id="KW-1185">Reference proteome</keyword>
<accession>A0A4S8MIV4</accession>
<evidence type="ECO:0000256" key="2">
    <source>
        <dbReference type="ARBA" id="ARBA00022723"/>
    </source>
</evidence>
<dbReference type="Proteomes" id="UP000297245">
    <property type="component" value="Unassembled WGS sequence"/>
</dbReference>
<evidence type="ECO:0000256" key="5">
    <source>
        <dbReference type="ARBA" id="ARBA00023242"/>
    </source>
</evidence>
<keyword evidence="2" id="KW-0479">Metal-binding</keyword>
<organism evidence="6 7">
    <name type="scientific">Dendrothele bispora (strain CBS 962.96)</name>
    <dbReference type="NCBI Taxonomy" id="1314807"/>
    <lineage>
        <taxon>Eukaryota</taxon>
        <taxon>Fungi</taxon>
        <taxon>Dikarya</taxon>
        <taxon>Basidiomycota</taxon>
        <taxon>Agaricomycotina</taxon>
        <taxon>Agaricomycetes</taxon>
        <taxon>Agaricomycetidae</taxon>
        <taxon>Agaricales</taxon>
        <taxon>Agaricales incertae sedis</taxon>
        <taxon>Dendrothele</taxon>
    </lineage>
</organism>
<name>A0A4S8MIV4_DENBC</name>
<dbReference type="GO" id="GO:0005634">
    <property type="term" value="C:nucleus"/>
    <property type="evidence" value="ECO:0007669"/>
    <property type="project" value="UniProtKB-SubCell"/>
</dbReference>
<evidence type="ECO:0000313" key="7">
    <source>
        <dbReference type="Proteomes" id="UP000297245"/>
    </source>
</evidence>
<dbReference type="OrthoDB" id="1607513at2759"/>
<dbReference type="GO" id="GO:0008270">
    <property type="term" value="F:zinc ion binding"/>
    <property type="evidence" value="ECO:0007669"/>
    <property type="project" value="UniProtKB-KW"/>
</dbReference>